<organism evidence="3 4">
    <name type="scientific">Gryllus longicercus</name>
    <dbReference type="NCBI Taxonomy" id="2509291"/>
    <lineage>
        <taxon>Eukaryota</taxon>
        <taxon>Metazoa</taxon>
        <taxon>Ecdysozoa</taxon>
        <taxon>Arthropoda</taxon>
        <taxon>Hexapoda</taxon>
        <taxon>Insecta</taxon>
        <taxon>Pterygota</taxon>
        <taxon>Neoptera</taxon>
        <taxon>Polyneoptera</taxon>
        <taxon>Orthoptera</taxon>
        <taxon>Ensifera</taxon>
        <taxon>Gryllidea</taxon>
        <taxon>Grylloidea</taxon>
        <taxon>Gryllidae</taxon>
        <taxon>Gryllinae</taxon>
        <taxon>Gryllus</taxon>
    </lineage>
</organism>
<dbReference type="Proteomes" id="UP001378592">
    <property type="component" value="Unassembled WGS sequence"/>
</dbReference>
<keyword evidence="4" id="KW-1185">Reference proteome</keyword>
<keyword evidence="2" id="KW-0812">Transmembrane</keyword>
<comment type="caution">
    <text evidence="3">The sequence shown here is derived from an EMBL/GenBank/DDBJ whole genome shotgun (WGS) entry which is preliminary data.</text>
</comment>
<evidence type="ECO:0000256" key="2">
    <source>
        <dbReference type="SAM" id="Phobius"/>
    </source>
</evidence>
<evidence type="ECO:0000313" key="4">
    <source>
        <dbReference type="Proteomes" id="UP001378592"/>
    </source>
</evidence>
<keyword evidence="2" id="KW-1133">Transmembrane helix</keyword>
<protein>
    <submittedName>
        <fullName evidence="3">Uncharacterized protein</fullName>
    </submittedName>
</protein>
<keyword evidence="2" id="KW-0472">Membrane</keyword>
<dbReference type="EMBL" id="JAZDUA010000027">
    <property type="protein sequence ID" value="KAK7872268.1"/>
    <property type="molecule type" value="Genomic_DNA"/>
</dbReference>
<dbReference type="AlphaFoldDB" id="A0AAN9WLH2"/>
<evidence type="ECO:0000313" key="3">
    <source>
        <dbReference type="EMBL" id="KAK7872268.1"/>
    </source>
</evidence>
<feature type="region of interest" description="Disordered" evidence="1">
    <location>
        <begin position="1"/>
        <end position="22"/>
    </location>
</feature>
<accession>A0AAN9WLH2</accession>
<proteinExistence type="predicted"/>
<gene>
    <name evidence="3" type="ORF">R5R35_012117</name>
</gene>
<feature type="transmembrane region" description="Helical" evidence="2">
    <location>
        <begin position="58"/>
        <end position="80"/>
    </location>
</feature>
<reference evidence="3 4" key="1">
    <citation type="submission" date="2024-03" db="EMBL/GenBank/DDBJ databases">
        <title>The genome assembly and annotation of the cricket Gryllus longicercus Weissman &amp; Gray.</title>
        <authorList>
            <person name="Szrajer S."/>
            <person name="Gray D."/>
            <person name="Ylla G."/>
        </authorList>
    </citation>
    <scope>NUCLEOTIDE SEQUENCE [LARGE SCALE GENOMIC DNA]</scope>
    <source>
        <strain evidence="3">DAG 2021-001</strain>
        <tissue evidence="3">Whole body minus gut</tissue>
    </source>
</reference>
<sequence>MRHIARSRQLAQPHPKGRPREEWQTRAACDCACACASSRRDAPPPRESKRLRHSRRRWDILGGGAVYAAAAGAGAFGSVLNGRSNDRLNACMHARTRVHVHTRARRSGAGGRQA</sequence>
<name>A0AAN9WLH2_9ORTH</name>
<evidence type="ECO:0000256" key="1">
    <source>
        <dbReference type="SAM" id="MobiDB-lite"/>
    </source>
</evidence>